<feature type="domain" description="B box-type" evidence="7">
    <location>
        <begin position="114"/>
        <end position="149"/>
    </location>
</feature>
<dbReference type="Pfam" id="PF00622">
    <property type="entry name" value="SPRY"/>
    <property type="match status" value="1"/>
</dbReference>
<protein>
    <submittedName>
        <fullName evidence="9">Uncharacterized protein</fullName>
    </submittedName>
</protein>
<dbReference type="InterPro" id="IPR017907">
    <property type="entry name" value="Znf_RING_CS"/>
</dbReference>
<dbReference type="PROSITE" id="PS00518">
    <property type="entry name" value="ZF_RING_1"/>
    <property type="match status" value="1"/>
</dbReference>
<evidence type="ECO:0000259" key="7">
    <source>
        <dbReference type="PROSITE" id="PS50119"/>
    </source>
</evidence>
<dbReference type="Gene3D" id="2.60.120.920">
    <property type="match status" value="1"/>
</dbReference>
<feature type="compositionally biased region" description="Basic and acidic residues" evidence="6">
    <location>
        <begin position="94"/>
        <end position="112"/>
    </location>
</feature>
<comment type="caution">
    <text evidence="9">The sequence shown here is derived from an EMBL/GenBank/DDBJ whole genome shotgun (WGS) entry which is preliminary data.</text>
</comment>
<evidence type="ECO:0000259" key="8">
    <source>
        <dbReference type="PROSITE" id="PS50188"/>
    </source>
</evidence>
<evidence type="ECO:0000256" key="2">
    <source>
        <dbReference type="ARBA" id="ARBA00022771"/>
    </source>
</evidence>
<dbReference type="InterPro" id="IPR003879">
    <property type="entry name" value="Butyrophylin_SPRY"/>
</dbReference>
<feature type="coiled-coil region" evidence="5">
    <location>
        <begin position="227"/>
        <end position="261"/>
    </location>
</feature>
<dbReference type="Pfam" id="PF13765">
    <property type="entry name" value="PRY"/>
    <property type="match status" value="1"/>
</dbReference>
<proteinExistence type="predicted"/>
<keyword evidence="3" id="KW-0862">Zinc</keyword>
<dbReference type="InterPro" id="IPR001870">
    <property type="entry name" value="B30.2/SPRY"/>
</dbReference>
<name>A0ABD1IU87_9TELE</name>
<evidence type="ECO:0000256" key="4">
    <source>
        <dbReference type="PROSITE-ProRule" id="PRU00024"/>
    </source>
</evidence>
<dbReference type="FunFam" id="2.60.120.920:FF:000004">
    <property type="entry name" value="Butyrophilin subfamily 1 member A1"/>
    <property type="match status" value="1"/>
</dbReference>
<feature type="region of interest" description="Disordered" evidence="6">
    <location>
        <begin position="1"/>
        <end position="26"/>
    </location>
</feature>
<dbReference type="Pfam" id="PF25600">
    <property type="entry name" value="TRIM_CC"/>
    <property type="match status" value="1"/>
</dbReference>
<reference evidence="9 10" key="1">
    <citation type="submission" date="2024-09" db="EMBL/GenBank/DDBJ databases">
        <title>A chromosome-level genome assembly of Gray's grenadier anchovy, Coilia grayii.</title>
        <authorList>
            <person name="Fu Z."/>
        </authorList>
    </citation>
    <scope>NUCLEOTIDE SEQUENCE [LARGE SCALE GENOMIC DNA]</scope>
    <source>
        <strain evidence="9">G4</strain>
        <tissue evidence="9">Muscle</tissue>
    </source>
</reference>
<gene>
    <name evidence="9" type="ORF">ACEWY4_026227</name>
</gene>
<dbReference type="EMBL" id="JBHFQA010000023">
    <property type="protein sequence ID" value="KAL2078542.1"/>
    <property type="molecule type" value="Genomic_DNA"/>
</dbReference>
<feature type="region of interest" description="Disordered" evidence="6">
    <location>
        <begin position="79"/>
        <end position="116"/>
    </location>
</feature>
<evidence type="ECO:0000256" key="6">
    <source>
        <dbReference type="SAM" id="MobiDB-lite"/>
    </source>
</evidence>
<dbReference type="GO" id="GO:0008270">
    <property type="term" value="F:zinc ion binding"/>
    <property type="evidence" value="ECO:0007669"/>
    <property type="project" value="UniProtKB-KW"/>
</dbReference>
<dbReference type="InterPro" id="IPR006574">
    <property type="entry name" value="PRY"/>
</dbReference>
<dbReference type="CDD" id="cd19769">
    <property type="entry name" value="Bbox2_TRIM16-like"/>
    <property type="match status" value="1"/>
</dbReference>
<dbReference type="Pfam" id="PF00643">
    <property type="entry name" value="zf-B_box"/>
    <property type="match status" value="1"/>
</dbReference>
<dbReference type="PROSITE" id="PS50119">
    <property type="entry name" value="ZF_BBOX"/>
    <property type="match status" value="1"/>
</dbReference>
<dbReference type="InterPro" id="IPR000315">
    <property type="entry name" value="Znf_B-box"/>
</dbReference>
<dbReference type="Gene3D" id="3.30.160.60">
    <property type="entry name" value="Classic Zinc Finger"/>
    <property type="match status" value="1"/>
</dbReference>
<evidence type="ECO:0000313" key="9">
    <source>
        <dbReference type="EMBL" id="KAL2078542.1"/>
    </source>
</evidence>
<dbReference type="PRINTS" id="PR01407">
    <property type="entry name" value="BUTYPHLNCDUF"/>
</dbReference>
<dbReference type="SUPFAM" id="SSF49899">
    <property type="entry name" value="Concanavalin A-like lectins/glucanases"/>
    <property type="match status" value="1"/>
</dbReference>
<dbReference type="InterPro" id="IPR003877">
    <property type="entry name" value="SPRY_dom"/>
</dbReference>
<organism evidence="9 10">
    <name type="scientific">Coilia grayii</name>
    <name type="common">Gray's grenadier anchovy</name>
    <dbReference type="NCBI Taxonomy" id="363190"/>
    <lineage>
        <taxon>Eukaryota</taxon>
        <taxon>Metazoa</taxon>
        <taxon>Chordata</taxon>
        <taxon>Craniata</taxon>
        <taxon>Vertebrata</taxon>
        <taxon>Euteleostomi</taxon>
        <taxon>Actinopterygii</taxon>
        <taxon>Neopterygii</taxon>
        <taxon>Teleostei</taxon>
        <taxon>Clupei</taxon>
        <taxon>Clupeiformes</taxon>
        <taxon>Clupeoidei</taxon>
        <taxon>Engraulidae</taxon>
        <taxon>Coilinae</taxon>
        <taxon>Coilia</taxon>
    </lineage>
</organism>
<dbReference type="SMART" id="SM00589">
    <property type="entry name" value="PRY"/>
    <property type="match status" value="1"/>
</dbReference>
<dbReference type="CDD" id="cd12893">
    <property type="entry name" value="SPRY_PRY_TRIM35"/>
    <property type="match status" value="1"/>
</dbReference>
<dbReference type="InterPro" id="IPR013320">
    <property type="entry name" value="ConA-like_dom_sf"/>
</dbReference>
<dbReference type="SMART" id="SM00449">
    <property type="entry name" value="SPRY"/>
    <property type="match status" value="1"/>
</dbReference>
<evidence type="ECO:0000313" key="10">
    <source>
        <dbReference type="Proteomes" id="UP001591681"/>
    </source>
</evidence>
<keyword evidence="10" id="KW-1185">Reference proteome</keyword>
<dbReference type="AlphaFoldDB" id="A0ABD1IU87"/>
<dbReference type="PANTHER" id="PTHR24103">
    <property type="entry name" value="E3 UBIQUITIN-PROTEIN LIGASE TRIM"/>
    <property type="match status" value="1"/>
</dbReference>
<evidence type="ECO:0000256" key="3">
    <source>
        <dbReference type="ARBA" id="ARBA00022833"/>
    </source>
</evidence>
<dbReference type="InterPro" id="IPR058030">
    <property type="entry name" value="TRIM8/14/16/25/29/45/65_CC"/>
</dbReference>
<dbReference type="InterPro" id="IPR043136">
    <property type="entry name" value="B30.2/SPRY_sf"/>
</dbReference>
<evidence type="ECO:0000256" key="5">
    <source>
        <dbReference type="SAM" id="Coils"/>
    </source>
</evidence>
<evidence type="ECO:0000256" key="1">
    <source>
        <dbReference type="ARBA" id="ARBA00022723"/>
    </source>
</evidence>
<dbReference type="SUPFAM" id="SSF57845">
    <property type="entry name" value="B-box zinc-binding domain"/>
    <property type="match status" value="1"/>
</dbReference>
<sequence length="500" mass="56837">MATPPEDPPRPGEEAEEPQCPGCQGPDPQPLPCGHSLCQHCLLLSRGELGPEQSGCTECYGRELLSTVLRGLLDSLFEGQSRRPRPLGPDGLEEEKTAGLDGERQEQEREWEREEGEVCPEHGEKMVLYCTEDEELVCGECVKEEHEDHITCSTEEAVEDCKRELRSTLRTFKEKLEGLNDVKENCDNTTEHIKKQSQHTERLVKAEFEKLHQFLRDEEASVISALKEEEDQKSRKMKDRLEKLTGEIASLIDAISTIEEAMDTDDMLFLKNYKKISERAQYTVSDPPEMDESLIDVASHVGCLRYKVWDKMQTVAQYCPVTFDPNTADVCLMVSDDLLTVRYTEEENQQLPDNPERFSDYKCVLGSEGICSGCHLWDVDVGECSEWALGVATDSVQRKDWFPPSPERGLWTISLCAGQYRACTASNAPNAPLALKKKPQKVRVQVDYERGRVTFSDHSDNTLLYRFKHKFTEMVLPFFFNGCKRYPLRLCTGKVTVITD</sequence>
<keyword evidence="2 4" id="KW-0863">Zinc-finger</keyword>
<keyword evidence="1" id="KW-0479">Metal-binding</keyword>
<dbReference type="InterPro" id="IPR050143">
    <property type="entry name" value="TRIM/RBCC"/>
</dbReference>
<dbReference type="PROSITE" id="PS50188">
    <property type="entry name" value="B302_SPRY"/>
    <property type="match status" value="1"/>
</dbReference>
<keyword evidence="5" id="KW-0175">Coiled coil</keyword>
<feature type="domain" description="B30.2/SPRY" evidence="8">
    <location>
        <begin position="301"/>
        <end position="497"/>
    </location>
</feature>
<dbReference type="Proteomes" id="UP001591681">
    <property type="component" value="Unassembled WGS sequence"/>
</dbReference>
<dbReference type="SMART" id="SM00336">
    <property type="entry name" value="BBOX"/>
    <property type="match status" value="1"/>
</dbReference>
<accession>A0ABD1IU87</accession>